<organism evidence="1 2">
    <name type="scientific">Daphnia pulex</name>
    <name type="common">Water flea</name>
    <dbReference type="NCBI Taxonomy" id="6669"/>
    <lineage>
        <taxon>Eukaryota</taxon>
        <taxon>Metazoa</taxon>
        <taxon>Ecdysozoa</taxon>
        <taxon>Arthropoda</taxon>
        <taxon>Crustacea</taxon>
        <taxon>Branchiopoda</taxon>
        <taxon>Diplostraca</taxon>
        <taxon>Cladocera</taxon>
        <taxon>Anomopoda</taxon>
        <taxon>Daphniidae</taxon>
        <taxon>Daphnia</taxon>
    </lineage>
</organism>
<protein>
    <submittedName>
        <fullName evidence="1">Uncharacterized protein</fullName>
    </submittedName>
</protein>
<keyword evidence="2" id="KW-1185">Reference proteome</keyword>
<feature type="non-terminal residue" evidence="1">
    <location>
        <position position="100"/>
    </location>
</feature>
<evidence type="ECO:0000313" key="1">
    <source>
        <dbReference type="EMBL" id="EFX60288.1"/>
    </source>
</evidence>
<accession>E9I6U2</accession>
<name>E9I6U2_DAPPU</name>
<dbReference type="EMBL" id="GL736702">
    <property type="protein sequence ID" value="EFX60288.1"/>
    <property type="molecule type" value="Genomic_DNA"/>
</dbReference>
<dbReference type="HOGENOM" id="CLU_2313088_0_0_1"/>
<dbReference type="KEGG" id="dpx:DAPPUDRAFT_278228"/>
<dbReference type="OrthoDB" id="8182981at2759"/>
<dbReference type="InParanoid" id="E9I6U2"/>
<sequence length="100" mass="11505">IQAFNSWFVAQQYKKVGQCRFHATKPLPVPLGYYSWLVKKGNPNARLFDPGLVKLWESGLTYFWANIAIGKDKATECFENKRQRSSAQQVPIRLVDLTMV</sequence>
<reference evidence="1 2" key="1">
    <citation type="journal article" date="2011" name="Science">
        <title>The ecoresponsive genome of Daphnia pulex.</title>
        <authorList>
            <person name="Colbourne J.K."/>
            <person name="Pfrender M.E."/>
            <person name="Gilbert D."/>
            <person name="Thomas W.K."/>
            <person name="Tucker A."/>
            <person name="Oakley T.H."/>
            <person name="Tokishita S."/>
            <person name="Aerts A."/>
            <person name="Arnold G.J."/>
            <person name="Basu M.K."/>
            <person name="Bauer D.J."/>
            <person name="Caceres C.E."/>
            <person name="Carmel L."/>
            <person name="Casola C."/>
            <person name="Choi J.H."/>
            <person name="Detter J.C."/>
            <person name="Dong Q."/>
            <person name="Dusheyko S."/>
            <person name="Eads B.D."/>
            <person name="Frohlich T."/>
            <person name="Geiler-Samerotte K.A."/>
            <person name="Gerlach D."/>
            <person name="Hatcher P."/>
            <person name="Jogdeo S."/>
            <person name="Krijgsveld J."/>
            <person name="Kriventseva E.V."/>
            <person name="Kultz D."/>
            <person name="Laforsch C."/>
            <person name="Lindquist E."/>
            <person name="Lopez J."/>
            <person name="Manak J.R."/>
            <person name="Muller J."/>
            <person name="Pangilinan J."/>
            <person name="Patwardhan R.P."/>
            <person name="Pitluck S."/>
            <person name="Pritham E.J."/>
            <person name="Rechtsteiner A."/>
            <person name="Rho M."/>
            <person name="Rogozin I.B."/>
            <person name="Sakarya O."/>
            <person name="Salamov A."/>
            <person name="Schaack S."/>
            <person name="Shapiro H."/>
            <person name="Shiga Y."/>
            <person name="Skalitzky C."/>
            <person name="Smith Z."/>
            <person name="Souvorov A."/>
            <person name="Sung W."/>
            <person name="Tang Z."/>
            <person name="Tsuchiya D."/>
            <person name="Tu H."/>
            <person name="Vos H."/>
            <person name="Wang M."/>
            <person name="Wolf Y.I."/>
            <person name="Yamagata H."/>
            <person name="Yamada T."/>
            <person name="Ye Y."/>
            <person name="Shaw J.R."/>
            <person name="Andrews J."/>
            <person name="Crease T.J."/>
            <person name="Tang H."/>
            <person name="Lucas S.M."/>
            <person name="Robertson H.M."/>
            <person name="Bork P."/>
            <person name="Koonin E.V."/>
            <person name="Zdobnov E.M."/>
            <person name="Grigoriev I.V."/>
            <person name="Lynch M."/>
            <person name="Boore J.L."/>
        </authorList>
    </citation>
    <scope>NUCLEOTIDE SEQUENCE [LARGE SCALE GENOMIC DNA]</scope>
</reference>
<evidence type="ECO:0000313" key="2">
    <source>
        <dbReference type="Proteomes" id="UP000000305"/>
    </source>
</evidence>
<proteinExistence type="predicted"/>
<dbReference type="Proteomes" id="UP000000305">
    <property type="component" value="Unassembled WGS sequence"/>
</dbReference>
<gene>
    <name evidence="1" type="ORF">DAPPUDRAFT_278228</name>
</gene>
<dbReference type="AlphaFoldDB" id="E9I6U2"/>